<dbReference type="EMBL" id="CP003348">
    <property type="protein sequence ID" value="AFM02099.1"/>
    <property type="molecule type" value="Genomic_DNA"/>
</dbReference>
<dbReference type="InterPro" id="IPR050194">
    <property type="entry name" value="Glycosyltransferase_grp1"/>
</dbReference>
<dbReference type="SUPFAM" id="SSF53756">
    <property type="entry name" value="UDP-Glycosyltransferase/glycogen phosphorylase"/>
    <property type="match status" value="1"/>
</dbReference>
<dbReference type="GO" id="GO:0016757">
    <property type="term" value="F:glycosyltransferase activity"/>
    <property type="evidence" value="ECO:0007669"/>
    <property type="project" value="InterPro"/>
</dbReference>
<keyword evidence="3" id="KW-1185">Reference proteome</keyword>
<evidence type="ECO:0000313" key="3">
    <source>
        <dbReference type="Proteomes" id="UP000006053"/>
    </source>
</evidence>
<reference evidence="2 3" key="2">
    <citation type="journal article" date="2015" name="J. Bacteriol.">
        <title>Genomic, proteomic, and biochemical analysis of the organohalide respiratory pathway in Desulfitobacterium dehalogenans.</title>
        <authorList>
            <person name="Kruse T."/>
            <person name="van de Pas B.A."/>
            <person name="Atteia A."/>
            <person name="Krab K."/>
            <person name="Hagen W.R."/>
            <person name="Goodwin L."/>
            <person name="Chain P."/>
            <person name="Boeren S."/>
            <person name="Maphosa F."/>
            <person name="Schraa G."/>
            <person name="de Vos W.M."/>
            <person name="van der Oost J."/>
            <person name="Smidt H."/>
            <person name="Stams A.J."/>
        </authorList>
    </citation>
    <scope>NUCLEOTIDE SEQUENCE [LARGE SCALE GENOMIC DNA]</scope>
    <source>
        <strain evidence="3">ATCC 51507 / DSM 9161 / JW/IU-DC1</strain>
    </source>
</reference>
<organism evidence="2 3">
    <name type="scientific">Desulfitobacterium dehalogenans (strain ATCC 51507 / DSM 9161 / JW/IU-DC1)</name>
    <dbReference type="NCBI Taxonomy" id="756499"/>
    <lineage>
        <taxon>Bacteria</taxon>
        <taxon>Bacillati</taxon>
        <taxon>Bacillota</taxon>
        <taxon>Clostridia</taxon>
        <taxon>Eubacteriales</taxon>
        <taxon>Desulfitobacteriaceae</taxon>
        <taxon>Desulfitobacterium</taxon>
    </lineage>
</organism>
<accession>I4ADR4</accession>
<keyword evidence="2" id="KW-0808">Transferase</keyword>
<dbReference type="STRING" id="756499.Desde_3832"/>
<sequence length="394" mass="44723">MERNSLEKRNFISIAIVMPDMELGGAEKSFLTFIEMFKGKSVSVSLLLFHRTGALLSHVPDWVKVIELPGAGRLDRLRKKGSNFLARCGLTRFYDIFKHFYHLFGSGANFGKKYKNIDYDVVIAYKDGTATWFARNIIARVKIAFFHTDFVRAGYNPIKEKKVYDSFDQIYCVSSAAKKSFVQALPALAEKTSVFYTIIDQKKLHSSVKFGPSFLDDFNGIRILTVGRLSHEKGLDKAIKALSLLKVNGYYVRWYIVGEGCEKSNLSKLIAANHLQDDFIFLGEVENPYRLMADCDIYVQPSNYEGYCLAIAEARALYCPIVACDFSGAKEQIVNRETGIITGMSAENLYEGISQLIRDNDLREKIKNNLKKPISQDAKQFDELYDFITRKLGL</sequence>
<evidence type="ECO:0000259" key="1">
    <source>
        <dbReference type="Pfam" id="PF00534"/>
    </source>
</evidence>
<proteinExistence type="predicted"/>
<feature type="domain" description="Glycosyl transferase family 1" evidence="1">
    <location>
        <begin position="222"/>
        <end position="372"/>
    </location>
</feature>
<gene>
    <name evidence="2" type="ordered locus">Desde_3832</name>
</gene>
<evidence type="ECO:0000313" key="2">
    <source>
        <dbReference type="EMBL" id="AFM02099.1"/>
    </source>
</evidence>
<dbReference type="Pfam" id="PF00534">
    <property type="entry name" value="Glycos_transf_1"/>
    <property type="match status" value="1"/>
</dbReference>
<dbReference type="CDD" id="cd03811">
    <property type="entry name" value="GT4_GT28_WabH-like"/>
    <property type="match status" value="1"/>
</dbReference>
<dbReference type="Proteomes" id="UP000006053">
    <property type="component" value="Chromosome"/>
</dbReference>
<dbReference type="HOGENOM" id="CLU_009583_0_0_9"/>
<dbReference type="KEGG" id="ddh:Desde_3832"/>
<dbReference type="PANTHER" id="PTHR45947:SF3">
    <property type="entry name" value="SULFOQUINOVOSYL TRANSFERASE SQD2"/>
    <property type="match status" value="1"/>
</dbReference>
<dbReference type="PANTHER" id="PTHR45947">
    <property type="entry name" value="SULFOQUINOVOSYL TRANSFERASE SQD2"/>
    <property type="match status" value="1"/>
</dbReference>
<dbReference type="eggNOG" id="COG0438">
    <property type="taxonomic scope" value="Bacteria"/>
</dbReference>
<dbReference type="Gene3D" id="3.40.50.2000">
    <property type="entry name" value="Glycogen Phosphorylase B"/>
    <property type="match status" value="2"/>
</dbReference>
<dbReference type="InterPro" id="IPR001296">
    <property type="entry name" value="Glyco_trans_1"/>
</dbReference>
<protein>
    <submittedName>
        <fullName evidence="2">Glycosyltransferase</fullName>
    </submittedName>
</protein>
<reference evidence="3" key="1">
    <citation type="submission" date="2012-06" db="EMBL/GenBank/DDBJ databases">
        <title>Complete sequence of Desulfitobacterium dehalogenans ATCC 51507.</title>
        <authorList>
            <person name="Lucas S."/>
            <person name="Han J."/>
            <person name="Lapidus A."/>
            <person name="Cheng J.-F."/>
            <person name="Goodwin L."/>
            <person name="Pitluck S."/>
            <person name="Peters L."/>
            <person name="Ovchinnikova G."/>
            <person name="Teshima H."/>
            <person name="Detter J.C."/>
            <person name="Han C."/>
            <person name="Tapia R."/>
            <person name="Land M."/>
            <person name="Hauser L."/>
            <person name="Kyrpides N."/>
            <person name="Ivanova N."/>
            <person name="Pagani I."/>
            <person name="Kruse T."/>
            <person name="de Vos W.M."/>
            <person name="Smidt H."/>
            <person name="Woyke T."/>
        </authorList>
    </citation>
    <scope>NUCLEOTIDE SEQUENCE [LARGE SCALE GENOMIC DNA]</scope>
    <source>
        <strain evidence="3">ATCC 51507 / DSM 9161 / JW/IU-DC1</strain>
    </source>
</reference>
<name>I4ADR4_DESDJ</name>
<dbReference type="AlphaFoldDB" id="I4ADR4"/>